<dbReference type="HOGENOM" id="CLU_1852752_0_0_9"/>
<dbReference type="AlphaFoldDB" id="W7RQ05"/>
<dbReference type="EMBL" id="AYKQ01000009">
    <property type="protein sequence ID" value="EWH32609.1"/>
    <property type="molecule type" value="Genomic_DNA"/>
</dbReference>
<gene>
    <name evidence="1" type="ORF">P799_10875</name>
</gene>
<reference evidence="1 2" key="1">
    <citation type="journal article" date="2015" name="Stand. Genomic Sci.">
        <title>Genome sequence and description of the mosquitocidal and heavy metal tolerant strain Lysinibacillus sphaericus CBAM5.</title>
        <authorList>
            <person name="Pena-Montenegro T.D."/>
            <person name="Lozano L."/>
            <person name="Dussan J."/>
        </authorList>
    </citation>
    <scope>NUCLEOTIDE SEQUENCE [LARGE SCALE GENOMIC DNA]</scope>
    <source>
        <strain evidence="1">CBAM5</strain>
    </source>
</reference>
<comment type="caution">
    <text evidence="1">The sequence shown here is derived from an EMBL/GenBank/DDBJ whole genome shotgun (WGS) entry which is preliminary data.</text>
</comment>
<sequence length="165" mass="19264">MDNYVKVRLKQFLFKKNMMLFYSLEKILIRRRKVKLNKILGTIFLFSVLILCACSDGEKKYNIFGESNNWIVKYETEVTKEREFGEFTIKYIGKEPAPEVFVYKIKNPSTSLDVGIGEETFNNENNVHSFNVECTGCEVYTTENDKIEAKLDWNGKSEIIKLDSK</sequence>
<accession>W7RQ05</accession>
<name>W7RQ05_LYSSH</name>
<dbReference type="Proteomes" id="UP000023555">
    <property type="component" value="Unassembled WGS sequence"/>
</dbReference>
<evidence type="ECO:0000313" key="2">
    <source>
        <dbReference type="Proteomes" id="UP000023555"/>
    </source>
</evidence>
<evidence type="ECO:0000313" key="1">
    <source>
        <dbReference type="EMBL" id="EWH32609.1"/>
    </source>
</evidence>
<proteinExistence type="predicted"/>
<protein>
    <submittedName>
        <fullName evidence="1">Uncharacterized protein</fullName>
    </submittedName>
</protein>
<organism evidence="1 2">
    <name type="scientific">Lysinibacillus sphaericus CBAM5</name>
    <dbReference type="NCBI Taxonomy" id="1400869"/>
    <lineage>
        <taxon>Bacteria</taxon>
        <taxon>Bacillati</taxon>
        <taxon>Bacillota</taxon>
        <taxon>Bacilli</taxon>
        <taxon>Bacillales</taxon>
        <taxon>Bacillaceae</taxon>
        <taxon>Lysinibacillus</taxon>
    </lineage>
</organism>